<reference evidence="1" key="2">
    <citation type="journal article" date="2015" name="Fish Shellfish Immunol.">
        <title>Early steps in the European eel (Anguilla anguilla)-Vibrio vulnificus interaction in the gills: Role of the RtxA13 toxin.</title>
        <authorList>
            <person name="Callol A."/>
            <person name="Pajuelo D."/>
            <person name="Ebbesson L."/>
            <person name="Teles M."/>
            <person name="MacKenzie S."/>
            <person name="Amaro C."/>
        </authorList>
    </citation>
    <scope>NUCLEOTIDE SEQUENCE</scope>
</reference>
<reference evidence="1" key="1">
    <citation type="submission" date="2014-11" db="EMBL/GenBank/DDBJ databases">
        <authorList>
            <person name="Amaro Gonzalez C."/>
        </authorList>
    </citation>
    <scope>NUCLEOTIDE SEQUENCE</scope>
</reference>
<name>A0A0E9T4F2_ANGAN</name>
<evidence type="ECO:0000313" key="1">
    <source>
        <dbReference type="EMBL" id="JAH47528.1"/>
    </source>
</evidence>
<organism evidence="1">
    <name type="scientific">Anguilla anguilla</name>
    <name type="common">European freshwater eel</name>
    <name type="synonym">Muraena anguilla</name>
    <dbReference type="NCBI Taxonomy" id="7936"/>
    <lineage>
        <taxon>Eukaryota</taxon>
        <taxon>Metazoa</taxon>
        <taxon>Chordata</taxon>
        <taxon>Craniata</taxon>
        <taxon>Vertebrata</taxon>
        <taxon>Euteleostomi</taxon>
        <taxon>Actinopterygii</taxon>
        <taxon>Neopterygii</taxon>
        <taxon>Teleostei</taxon>
        <taxon>Anguilliformes</taxon>
        <taxon>Anguillidae</taxon>
        <taxon>Anguilla</taxon>
    </lineage>
</organism>
<dbReference type="EMBL" id="GBXM01061049">
    <property type="protein sequence ID" value="JAH47528.1"/>
    <property type="molecule type" value="Transcribed_RNA"/>
</dbReference>
<proteinExistence type="predicted"/>
<sequence>MLVFRIVSLANPSRAVPTAKRFDMYNPVA</sequence>
<dbReference type="AlphaFoldDB" id="A0A0E9T4F2"/>
<protein>
    <submittedName>
        <fullName evidence="1">Uncharacterized protein</fullName>
    </submittedName>
</protein>
<accession>A0A0E9T4F2</accession>